<dbReference type="EMBL" id="BSPQ01000001">
    <property type="protein sequence ID" value="GLS89363.1"/>
    <property type="molecule type" value="Genomic_DNA"/>
</dbReference>
<dbReference type="RefSeq" id="WP_284202482.1">
    <property type="nucleotide sequence ID" value="NZ_BSPQ01000001.1"/>
</dbReference>
<dbReference type="InterPro" id="IPR035985">
    <property type="entry name" value="Ubiquitin-activating_enz"/>
</dbReference>
<dbReference type="Pfam" id="PF00899">
    <property type="entry name" value="ThiF"/>
    <property type="match status" value="1"/>
</dbReference>
<feature type="transmembrane region" description="Helical" evidence="1">
    <location>
        <begin position="234"/>
        <end position="253"/>
    </location>
</feature>
<evidence type="ECO:0000313" key="4">
    <source>
        <dbReference type="Proteomes" id="UP001157353"/>
    </source>
</evidence>
<protein>
    <submittedName>
        <fullName evidence="3">tRNA cyclic N6-threonylcarbamoyladenosine(37) synthase TcdA</fullName>
    </submittedName>
</protein>
<evidence type="ECO:0000313" key="3">
    <source>
        <dbReference type="EMBL" id="GLS89363.1"/>
    </source>
</evidence>
<keyword evidence="4" id="KW-1185">Reference proteome</keyword>
<dbReference type="Proteomes" id="UP001157353">
    <property type="component" value="Unassembled WGS sequence"/>
</dbReference>
<feature type="domain" description="THIF-type NAD/FAD binding fold" evidence="2">
    <location>
        <begin position="15"/>
        <end position="161"/>
    </location>
</feature>
<dbReference type="InterPro" id="IPR045886">
    <property type="entry name" value="ThiF/MoeB/HesA"/>
</dbReference>
<reference evidence="4" key="1">
    <citation type="journal article" date="2019" name="Int. J. Syst. Evol. Microbiol.">
        <title>The Global Catalogue of Microorganisms (GCM) 10K type strain sequencing project: providing services to taxonomists for standard genome sequencing and annotation.</title>
        <authorList>
            <consortium name="The Broad Institute Genomics Platform"/>
            <consortium name="The Broad Institute Genome Sequencing Center for Infectious Disease"/>
            <person name="Wu L."/>
            <person name="Ma J."/>
        </authorList>
    </citation>
    <scope>NUCLEOTIDE SEQUENCE [LARGE SCALE GENOMIC DNA]</scope>
    <source>
        <strain evidence="4">NBRC 103166</strain>
    </source>
</reference>
<dbReference type="PANTHER" id="PTHR43267">
    <property type="entry name" value="TRNA THREONYLCARBAMOYLADENOSINE DEHYDRATASE"/>
    <property type="match status" value="1"/>
</dbReference>
<proteinExistence type="predicted"/>
<organism evidence="3 4">
    <name type="scientific">Psychromonas marina</name>
    <dbReference type="NCBI Taxonomy" id="88364"/>
    <lineage>
        <taxon>Bacteria</taxon>
        <taxon>Pseudomonadati</taxon>
        <taxon>Pseudomonadota</taxon>
        <taxon>Gammaproteobacteria</taxon>
        <taxon>Alteromonadales</taxon>
        <taxon>Psychromonadaceae</taxon>
        <taxon>Psychromonas</taxon>
    </lineage>
</organism>
<dbReference type="CDD" id="cd00755">
    <property type="entry name" value="YgdL_like"/>
    <property type="match status" value="1"/>
</dbReference>
<dbReference type="PANTHER" id="PTHR43267:SF1">
    <property type="entry name" value="TRNA THREONYLCARBAMOYLADENOSINE DEHYDRATASE"/>
    <property type="match status" value="1"/>
</dbReference>
<name>A0ABQ6DWI4_9GAMM</name>
<comment type="caution">
    <text evidence="3">The sequence shown here is derived from an EMBL/GenBank/DDBJ whole genome shotgun (WGS) entry which is preliminary data.</text>
</comment>
<accession>A0ABQ6DWI4</accession>
<keyword evidence="1" id="KW-0812">Transmembrane</keyword>
<dbReference type="InterPro" id="IPR000594">
    <property type="entry name" value="ThiF_NAD_FAD-bd"/>
</dbReference>
<dbReference type="NCBIfam" id="NF011696">
    <property type="entry name" value="PRK15116.1"/>
    <property type="match status" value="1"/>
</dbReference>
<dbReference type="SUPFAM" id="SSF69572">
    <property type="entry name" value="Activating enzymes of the ubiquitin-like proteins"/>
    <property type="match status" value="1"/>
</dbReference>
<dbReference type="Gene3D" id="3.40.50.720">
    <property type="entry name" value="NAD(P)-binding Rossmann-like Domain"/>
    <property type="match status" value="1"/>
</dbReference>
<gene>
    <name evidence="3" type="ORF">GCM10007916_04300</name>
</gene>
<keyword evidence="1" id="KW-0472">Membrane</keyword>
<evidence type="ECO:0000259" key="2">
    <source>
        <dbReference type="Pfam" id="PF00899"/>
    </source>
</evidence>
<evidence type="ECO:0000256" key="1">
    <source>
        <dbReference type="SAM" id="Phobius"/>
    </source>
</evidence>
<keyword evidence="1" id="KW-1133">Transmembrane helix</keyword>
<sequence>MTEQYEQRFGGIKRLYGTTALERFKNSHICVIGIGGVGSWVVESLARSGIGKLTLIDMDDLCVTNINRQVHALTDSVGKQKIEVMADRCRQINPDIVVNCIDDFIDKQNCFEYLSSDMDYVFDAIDSIHAKVALVAHCKRNKYPLLTCGGAGGQLDPTQIQVTDLAKTIQDPLAAKVRSELRRHFNFSKNVKRRFHIDCVFSTEQLSYPDLNGEVCKEKAESDGNMKMDCASGFGASTMVTASFAFIGVSFMLKKMLKKMDREEAKK</sequence>